<feature type="region of interest" description="Disordered" evidence="1">
    <location>
        <begin position="504"/>
        <end position="541"/>
    </location>
</feature>
<feature type="compositionally biased region" description="Low complexity" evidence="1">
    <location>
        <begin position="406"/>
        <end position="415"/>
    </location>
</feature>
<dbReference type="RefSeq" id="XP_052945284.1">
    <property type="nucleotide sequence ID" value="XM_053092826.1"/>
</dbReference>
<feature type="compositionally biased region" description="Polar residues" evidence="1">
    <location>
        <begin position="860"/>
        <end position="875"/>
    </location>
</feature>
<reference evidence="2" key="1">
    <citation type="journal article" date="2022" name="G3 (Bethesda)">
        <title>High quality genome of the basidiomycete yeast Dioszegia hungarica PDD-24b-2 isolated from cloud water.</title>
        <authorList>
            <person name="Jarrige D."/>
            <person name="Haridas S."/>
            <person name="Bleykasten-Grosshans C."/>
            <person name="Joly M."/>
            <person name="Nadalig T."/>
            <person name="Sancelme M."/>
            <person name="Vuilleumier S."/>
            <person name="Grigoriev I.V."/>
            <person name="Amato P."/>
            <person name="Bringel F."/>
        </authorList>
    </citation>
    <scope>NUCLEOTIDE SEQUENCE</scope>
    <source>
        <strain evidence="2">PDD-24b-2</strain>
    </source>
</reference>
<feature type="compositionally biased region" description="Low complexity" evidence="1">
    <location>
        <begin position="477"/>
        <end position="491"/>
    </location>
</feature>
<gene>
    <name evidence="2" type="ORF">MKK02DRAFT_44197</name>
</gene>
<keyword evidence="3" id="KW-1185">Reference proteome</keyword>
<feature type="compositionally biased region" description="Pro residues" evidence="1">
    <location>
        <begin position="392"/>
        <end position="405"/>
    </location>
</feature>
<feature type="compositionally biased region" description="Polar residues" evidence="1">
    <location>
        <begin position="416"/>
        <end position="427"/>
    </location>
</feature>
<dbReference type="Gene3D" id="2.30.29.30">
    <property type="entry name" value="Pleckstrin-homology domain (PH domain)/Phosphotyrosine-binding domain (PTB)"/>
    <property type="match status" value="1"/>
</dbReference>
<protein>
    <recommendedName>
        <fullName evidence="4">PH domain-containing protein</fullName>
    </recommendedName>
</protein>
<dbReference type="GeneID" id="77732031"/>
<feature type="compositionally biased region" description="Polar residues" evidence="1">
    <location>
        <begin position="367"/>
        <end position="376"/>
    </location>
</feature>
<comment type="caution">
    <text evidence="2">The sequence shown here is derived from an EMBL/GenBank/DDBJ whole genome shotgun (WGS) entry which is preliminary data.</text>
</comment>
<organism evidence="2 3">
    <name type="scientific">Dioszegia hungarica</name>
    <dbReference type="NCBI Taxonomy" id="4972"/>
    <lineage>
        <taxon>Eukaryota</taxon>
        <taxon>Fungi</taxon>
        <taxon>Dikarya</taxon>
        <taxon>Basidiomycota</taxon>
        <taxon>Agaricomycotina</taxon>
        <taxon>Tremellomycetes</taxon>
        <taxon>Tremellales</taxon>
        <taxon>Bulleribasidiaceae</taxon>
        <taxon>Dioszegia</taxon>
    </lineage>
</organism>
<evidence type="ECO:0000313" key="2">
    <source>
        <dbReference type="EMBL" id="KAI9635507.1"/>
    </source>
</evidence>
<evidence type="ECO:0000256" key="1">
    <source>
        <dbReference type="SAM" id="MobiDB-lite"/>
    </source>
</evidence>
<feature type="region of interest" description="Disordered" evidence="1">
    <location>
        <begin position="785"/>
        <end position="926"/>
    </location>
</feature>
<feature type="compositionally biased region" description="Low complexity" evidence="1">
    <location>
        <begin position="601"/>
        <end position="615"/>
    </location>
</feature>
<dbReference type="AlphaFoldDB" id="A0AA38H6I5"/>
<evidence type="ECO:0000313" key="3">
    <source>
        <dbReference type="Proteomes" id="UP001164286"/>
    </source>
</evidence>
<evidence type="ECO:0008006" key="4">
    <source>
        <dbReference type="Google" id="ProtNLM"/>
    </source>
</evidence>
<feature type="compositionally biased region" description="Polar residues" evidence="1">
    <location>
        <begin position="793"/>
        <end position="807"/>
    </location>
</feature>
<feature type="compositionally biased region" description="Pro residues" evidence="1">
    <location>
        <begin position="447"/>
        <end position="456"/>
    </location>
</feature>
<feature type="compositionally biased region" description="Low complexity" evidence="1">
    <location>
        <begin position="69"/>
        <end position="94"/>
    </location>
</feature>
<dbReference type="SUPFAM" id="SSF54236">
    <property type="entry name" value="Ubiquitin-like"/>
    <property type="match status" value="1"/>
</dbReference>
<sequence length="1202" mass="130013">MTAYRASYRVTAPIDDYFSNAPATTTHDFVDADDHYQHSEDTGTPTVGIYATDGIWDEEDSLGSTARYSSSMSAAPSSIKTGKGSMKSRSRSGTASPFVQDEEKAGIWGWAKRGRDSPLPERSPEAPKGLTKKESKAKLRGKGRRGELLVVVSPDENTSSPPPVPPTPQSYIQTPVTASPAFFSPPQHESQHDENDPSATKTKGSWKRGMQRMFRSKSSAALREISNAPNAPPVPALPSKLPQSKYALGQPFSASTPPSSVAKRSGAAGVDFTSPTPSGQRESYGLYPNFPADPFQSRLDATSKGYQSSAPPPRAPRHSPSLKSLKEFINPTKPKIPKSKSIANLKEPSSAPPMQAEFPPLPRPQRRMTSMTSLRQSIRHSLALSNTSAPVESPPLLPPNPPYFPFPTSAPSAPSKESTPSSLSIVTSFPLPPSPSSAGPMSSAPNAPLPPVPAPISQPLGSGDMSRSASGHKLLPRSRSTSMSLRSPPTSSSFFDLYEQLGIWPTPEKNEEEERAASVKAAKRNSSPSKLGRSAPAQTISNSSSLAFSSSSWEAAISAFPVVDADESFGILSRFSLDRLSSQPGDLTADTVLSNVAVAASSASSTRTHTVASSSCTAGPSRTQDRASQPLEPVPRGRMRRSGGASGSSSRDDSRERKPSLRREGQWDRDSSDESSEEDDVPLSKLHPSALAAQQEKKARSVQKRVERVKAKANQIKLVGRNPGGGSGWNGEGGVPADILIGKLERLLLPRASPISATPSDYPWATATRPPRVRDATQPVQLQQPTLHFAQPHQRSNTEPVRSTTQRAPPRPLVGNLTTSPQLMMGEERLPSPLVGPSRSSSTRHGPLVPPPTSRPTAEMTRNPSSNSTHTQATISRLPPPIPGDFTVAAGSSSLSRSNTTASRRSVSRQRSRSNSTARHGMPSDENMIRAAAAEPMPASRAIHVKAFIGTLEGKKVTLEIYPETTPRDVLSEAMRNGELEELGRGMSWVVVEIFAEIGCERQIREYEQLQTVIRGWDATAKYNCLVIRQTISGSPTLQRSIPHTAPYLGSWVQYESKKGKWSKRWLETRGGQVFLAKNEKNKEEVQINTLFFDVYQMTRPYPGPKPFFFVMKRIDPEASFQNPEEYLHTFSAEDGVGYKLMAAIYDAKSFALQPHLLARQGQAPVTRKPSLPAAGPLVALGDLKKKQEEKTGFTGKGLLRL</sequence>
<feature type="compositionally biased region" description="Basic and acidic residues" evidence="1">
    <location>
        <begin position="113"/>
        <end position="137"/>
    </location>
</feature>
<feature type="compositionally biased region" description="Low complexity" evidence="1">
    <location>
        <begin position="436"/>
        <end position="446"/>
    </location>
</feature>
<dbReference type="InterPro" id="IPR029071">
    <property type="entry name" value="Ubiquitin-like_domsf"/>
</dbReference>
<dbReference type="PANTHER" id="PTHR38700:SF1">
    <property type="entry name" value="PH DOMAIN-CONTAINING PROTEIN"/>
    <property type="match status" value="1"/>
</dbReference>
<feature type="region of interest" description="Disordered" evidence="1">
    <location>
        <begin position="601"/>
        <end position="703"/>
    </location>
</feature>
<proteinExistence type="predicted"/>
<dbReference type="Proteomes" id="UP001164286">
    <property type="component" value="Unassembled WGS sequence"/>
</dbReference>
<dbReference type="InterPro" id="IPR011993">
    <property type="entry name" value="PH-like_dom_sf"/>
</dbReference>
<accession>A0AA38H6I5</accession>
<name>A0AA38H6I5_9TREE</name>
<feature type="compositionally biased region" description="Basic and acidic residues" evidence="1">
    <location>
        <begin position="650"/>
        <end position="672"/>
    </location>
</feature>
<dbReference type="PANTHER" id="PTHR38700">
    <property type="entry name" value="YALI0E22418P"/>
    <property type="match status" value="1"/>
</dbReference>
<feature type="compositionally biased region" description="Low complexity" evidence="1">
    <location>
        <begin position="887"/>
        <end position="905"/>
    </location>
</feature>
<dbReference type="EMBL" id="JAKWFO010000005">
    <property type="protein sequence ID" value="KAI9635507.1"/>
    <property type="molecule type" value="Genomic_DNA"/>
</dbReference>
<feature type="region of interest" description="Disordered" evidence="1">
    <location>
        <begin position="65"/>
        <end position="491"/>
    </location>
</feature>
<dbReference type="Gene3D" id="3.10.20.90">
    <property type="entry name" value="Phosphatidylinositol 3-kinase Catalytic Subunit, Chain A, domain 1"/>
    <property type="match status" value="1"/>
</dbReference>